<dbReference type="EMBL" id="QTJV01000013">
    <property type="protein sequence ID" value="RFM31602.1"/>
    <property type="molecule type" value="Genomic_DNA"/>
</dbReference>
<dbReference type="RefSeq" id="WP_116856757.1">
    <property type="nucleotide sequence ID" value="NZ_QTJV01000013.1"/>
</dbReference>
<evidence type="ECO:0000313" key="3">
    <source>
        <dbReference type="EMBL" id="RFM31602.1"/>
    </source>
</evidence>
<sequence length="165" mass="18878">MTSKIILCLLLAFIPTISLAQAPLTINVNTGLYESSQVLAADSIKGDLLYSRALQWVALNYKSANDVIQYKDAEVRKIIIKGNFPIFMFLKDGWIRHTLTLEFKDGRYRYIFSNFVYYSSGTGDMPFENKLMSKNKLLAVTNEKISNSINSIDAYLKKKNQEDNW</sequence>
<feature type="signal peptide" evidence="1">
    <location>
        <begin position="1"/>
        <end position="20"/>
    </location>
</feature>
<dbReference type="InterPro" id="IPR027823">
    <property type="entry name" value="DUF4468"/>
</dbReference>
<accession>A0A3E1NUH8</accession>
<dbReference type="Gene3D" id="3.30.530.80">
    <property type="match status" value="1"/>
</dbReference>
<dbReference type="Proteomes" id="UP000261174">
    <property type="component" value="Unassembled WGS sequence"/>
</dbReference>
<comment type="caution">
    <text evidence="3">The sequence shown here is derived from an EMBL/GenBank/DDBJ whole genome shotgun (WGS) entry which is preliminary data.</text>
</comment>
<reference evidence="3 4" key="1">
    <citation type="submission" date="2018-08" db="EMBL/GenBank/DDBJ databases">
        <title>Chitinophaga sp. K20C18050901, a novel bacterium isolated from forest soil.</title>
        <authorList>
            <person name="Wang C."/>
        </authorList>
    </citation>
    <scope>NUCLEOTIDE SEQUENCE [LARGE SCALE GENOMIC DNA]</scope>
    <source>
        <strain evidence="3 4">K20C18050901</strain>
    </source>
</reference>
<dbReference type="OrthoDB" id="894059at2"/>
<keyword evidence="4" id="KW-1185">Reference proteome</keyword>
<dbReference type="Pfam" id="PF14730">
    <property type="entry name" value="DUF4468"/>
    <property type="match status" value="1"/>
</dbReference>
<feature type="domain" description="DUF4468" evidence="2">
    <location>
        <begin position="38"/>
        <end position="117"/>
    </location>
</feature>
<evidence type="ECO:0000259" key="2">
    <source>
        <dbReference type="Pfam" id="PF14730"/>
    </source>
</evidence>
<keyword evidence="1" id="KW-0732">Signal</keyword>
<organism evidence="3 4">
    <name type="scientific">Chitinophaga silvisoli</name>
    <dbReference type="NCBI Taxonomy" id="2291814"/>
    <lineage>
        <taxon>Bacteria</taxon>
        <taxon>Pseudomonadati</taxon>
        <taxon>Bacteroidota</taxon>
        <taxon>Chitinophagia</taxon>
        <taxon>Chitinophagales</taxon>
        <taxon>Chitinophagaceae</taxon>
        <taxon>Chitinophaga</taxon>
    </lineage>
</organism>
<feature type="chain" id="PRO_5017589517" evidence="1">
    <location>
        <begin position="21"/>
        <end position="165"/>
    </location>
</feature>
<dbReference type="AlphaFoldDB" id="A0A3E1NUH8"/>
<proteinExistence type="predicted"/>
<evidence type="ECO:0000256" key="1">
    <source>
        <dbReference type="SAM" id="SignalP"/>
    </source>
</evidence>
<gene>
    <name evidence="3" type="ORF">DXN04_28220</name>
</gene>
<evidence type="ECO:0000313" key="4">
    <source>
        <dbReference type="Proteomes" id="UP000261174"/>
    </source>
</evidence>
<protein>
    <submittedName>
        <fullName evidence="3">DUF4468 domain-containing protein</fullName>
    </submittedName>
</protein>
<name>A0A3E1NUH8_9BACT</name>